<evidence type="ECO:0000256" key="3">
    <source>
        <dbReference type="SAM" id="MobiDB-lite"/>
    </source>
</evidence>
<feature type="region of interest" description="Disordered" evidence="3">
    <location>
        <begin position="225"/>
        <end position="244"/>
    </location>
</feature>
<dbReference type="SUPFAM" id="SSF52402">
    <property type="entry name" value="Adenine nucleotide alpha hydrolases-like"/>
    <property type="match status" value="1"/>
</dbReference>
<dbReference type="PANTHER" id="PTHR21666:SF270">
    <property type="entry name" value="MUREIN HYDROLASE ACTIVATOR ENVC"/>
    <property type="match status" value="1"/>
</dbReference>
<feature type="domain" description="M23ase beta-sheet core" evidence="4">
    <location>
        <begin position="307"/>
        <end position="383"/>
    </location>
</feature>
<reference evidence="6" key="1">
    <citation type="submission" date="2020-08" db="EMBL/GenBank/DDBJ databases">
        <title>Spodoptera exigua strain:BAW_Kor-Di-RS1 Genome sequencing and assembly.</title>
        <authorList>
            <person name="Kim J."/>
            <person name="Nam H.Y."/>
            <person name="Kwon M."/>
            <person name="Choi J.H."/>
            <person name="Cho S.R."/>
            <person name="Kim G.-H."/>
        </authorList>
    </citation>
    <scope>NUCLEOTIDE SEQUENCE</scope>
    <source>
        <strain evidence="6">BAW_Kor-Di-RS1</strain>
        <tissue evidence="6">Whole-body</tissue>
    </source>
</reference>
<feature type="compositionally biased region" description="Polar residues" evidence="3">
    <location>
        <begin position="269"/>
        <end position="280"/>
    </location>
</feature>
<keyword evidence="7" id="KW-1185">Reference proteome</keyword>
<keyword evidence="1" id="KW-0732">Signal</keyword>
<dbReference type="Gene3D" id="2.70.70.10">
    <property type="entry name" value="Glucose Permease (Domain IIA)"/>
    <property type="match status" value="1"/>
</dbReference>
<dbReference type="SUPFAM" id="SSF51261">
    <property type="entry name" value="Duplicated hybrid motif"/>
    <property type="match status" value="1"/>
</dbReference>
<proteinExistence type="predicted"/>
<dbReference type="InterPro" id="IPR050570">
    <property type="entry name" value="Cell_wall_metabolism_enzyme"/>
</dbReference>
<name>A0A835KZ86_SPOEX</name>
<gene>
    <name evidence="6" type="ORF">HW555_014052</name>
</gene>
<feature type="region of interest" description="Disordered" evidence="3">
    <location>
        <begin position="250"/>
        <end position="280"/>
    </location>
</feature>
<evidence type="ECO:0000259" key="4">
    <source>
        <dbReference type="Pfam" id="PF01551"/>
    </source>
</evidence>
<dbReference type="Pfam" id="PF24568">
    <property type="entry name" value="CC_PcsB"/>
    <property type="match status" value="1"/>
</dbReference>
<dbReference type="InterPro" id="IPR011055">
    <property type="entry name" value="Dup_hybrid_motif"/>
</dbReference>
<evidence type="ECO:0000259" key="5">
    <source>
        <dbReference type="Pfam" id="PF24568"/>
    </source>
</evidence>
<dbReference type="PANTHER" id="PTHR21666">
    <property type="entry name" value="PEPTIDASE-RELATED"/>
    <property type="match status" value="1"/>
</dbReference>
<dbReference type="InterPro" id="IPR016047">
    <property type="entry name" value="M23ase_b-sheet_dom"/>
</dbReference>
<sequence length="490" mass="52731">MSVFAEDIDQKINKQTKKIEDTIKNEQDAKAFLASLENQITTIENEYQTTLAEKQKNEQEMNQLNNDISSIQTKIDKRNNQLQAQARVTQTNHEQESILTVLLSANSFSDAISKAIAVNTMVTANNDILTAQKNDKKELDTLKTSLTKTLKVLETKTEELEEKEAILAEAKLDQNIKINEIAATLATETAEKDKYVKQKDEAEKQKQAQLKAIAEEKKKEAEALALAEKQADEQAEKAAETAAANQAIAHNTTSSTNTSSSNENTNNNQETVTPPVSSGGWSAPVASIIVTSGFGGREDPTGISGSFHDGMDFGGASGTPIMAARSGEVVSANYGGMAGNHVVIKHDNGYYSYYLHMSSLSVAAGQSVSAGQMLGGMGTTVAVDGSNNSDLALQNAVAIAKEKHASLYLLSVIDENTISHSSYAFSKVLAEEKEALEKELLKSIYFATEEGLDDVTPIVEIGNPKELIATTIPANHSIDLIVIGATGKEQ</sequence>
<evidence type="ECO:0000256" key="1">
    <source>
        <dbReference type="ARBA" id="ARBA00022729"/>
    </source>
</evidence>
<evidence type="ECO:0000313" key="7">
    <source>
        <dbReference type="Proteomes" id="UP000648187"/>
    </source>
</evidence>
<dbReference type="Proteomes" id="UP000648187">
    <property type="component" value="Unassembled WGS sequence"/>
</dbReference>
<comment type="caution">
    <text evidence="6">The sequence shown here is derived from an EMBL/GenBank/DDBJ whole genome shotgun (WGS) entry which is preliminary data.</text>
</comment>
<feature type="domain" description="Peptidoglycan hydrolase PcsB coiled-coil" evidence="5">
    <location>
        <begin position="68"/>
        <end position="140"/>
    </location>
</feature>
<dbReference type="GO" id="GO:0004222">
    <property type="term" value="F:metalloendopeptidase activity"/>
    <property type="evidence" value="ECO:0007669"/>
    <property type="project" value="TreeGrafter"/>
</dbReference>
<organism evidence="6 7">
    <name type="scientific">Spodoptera exigua</name>
    <name type="common">Beet armyworm</name>
    <name type="synonym">Noctua fulgens</name>
    <dbReference type="NCBI Taxonomy" id="7107"/>
    <lineage>
        <taxon>Eukaryota</taxon>
        <taxon>Metazoa</taxon>
        <taxon>Ecdysozoa</taxon>
        <taxon>Arthropoda</taxon>
        <taxon>Hexapoda</taxon>
        <taxon>Insecta</taxon>
        <taxon>Pterygota</taxon>
        <taxon>Neoptera</taxon>
        <taxon>Endopterygota</taxon>
        <taxon>Lepidoptera</taxon>
        <taxon>Glossata</taxon>
        <taxon>Ditrysia</taxon>
        <taxon>Noctuoidea</taxon>
        <taxon>Noctuidae</taxon>
        <taxon>Amphipyrinae</taxon>
        <taxon>Spodoptera</taxon>
    </lineage>
</organism>
<dbReference type="AlphaFoldDB" id="A0A835KZ86"/>
<feature type="compositionally biased region" description="Basic and acidic residues" evidence="3">
    <location>
        <begin position="229"/>
        <end position="239"/>
    </location>
</feature>
<dbReference type="Gene3D" id="6.10.250.3150">
    <property type="match status" value="1"/>
</dbReference>
<feature type="compositionally biased region" description="Low complexity" evidence="3">
    <location>
        <begin position="250"/>
        <end position="268"/>
    </location>
</feature>
<evidence type="ECO:0000256" key="2">
    <source>
        <dbReference type="SAM" id="Coils"/>
    </source>
</evidence>
<dbReference type="EMBL" id="JACKWZ010000834">
    <property type="protein sequence ID" value="KAF9405025.1"/>
    <property type="molecule type" value="Genomic_DNA"/>
</dbReference>
<dbReference type="CDD" id="cd12797">
    <property type="entry name" value="M23_peptidase"/>
    <property type="match status" value="1"/>
</dbReference>
<dbReference type="CDD" id="cd00293">
    <property type="entry name" value="USP-like"/>
    <property type="match status" value="1"/>
</dbReference>
<protein>
    <submittedName>
        <fullName evidence="6">Uncharacterized protein</fullName>
    </submittedName>
</protein>
<dbReference type="Pfam" id="PF01551">
    <property type="entry name" value="Peptidase_M23"/>
    <property type="match status" value="1"/>
</dbReference>
<keyword evidence="2" id="KW-0175">Coiled coil</keyword>
<feature type="coiled-coil region" evidence="2">
    <location>
        <begin position="5"/>
        <end position="81"/>
    </location>
</feature>
<dbReference type="InterPro" id="IPR057309">
    <property type="entry name" value="PcsB_CC"/>
</dbReference>
<accession>A0A835KZ86</accession>
<evidence type="ECO:0000313" key="6">
    <source>
        <dbReference type="EMBL" id="KAF9405025.1"/>
    </source>
</evidence>